<dbReference type="AlphaFoldDB" id="A0AAD7M8P8"/>
<organism evidence="1 2">
    <name type="scientific">Quillaja saponaria</name>
    <name type="common">Soap bark tree</name>
    <dbReference type="NCBI Taxonomy" id="32244"/>
    <lineage>
        <taxon>Eukaryota</taxon>
        <taxon>Viridiplantae</taxon>
        <taxon>Streptophyta</taxon>
        <taxon>Embryophyta</taxon>
        <taxon>Tracheophyta</taxon>
        <taxon>Spermatophyta</taxon>
        <taxon>Magnoliopsida</taxon>
        <taxon>eudicotyledons</taxon>
        <taxon>Gunneridae</taxon>
        <taxon>Pentapetalae</taxon>
        <taxon>rosids</taxon>
        <taxon>fabids</taxon>
        <taxon>Fabales</taxon>
        <taxon>Quillajaceae</taxon>
        <taxon>Quillaja</taxon>
    </lineage>
</organism>
<gene>
    <name evidence="1" type="ORF">O6P43_008781</name>
</gene>
<comment type="caution">
    <text evidence="1">The sequence shown here is derived from an EMBL/GenBank/DDBJ whole genome shotgun (WGS) entry which is preliminary data.</text>
</comment>
<sequence>MWHSGSLFVSFGKEVKEKVDVSFRIFGTEDEAIDLFQRTKIRHQSFLQSLFIDFDDKSKKWVICFQQNVTCTLTEWIDSKSLVAYENKKCLMNQELSKIINDILKAVQYLHEEGLRHGNLKSPMSYAIVHKSVLLLDIQYQNDGCDLSELMLYLKTFMDKGERRTEWLTFSKMVGIPDLTVEDLLRHPMLLDSESRLNNLHNQAKRISDRCAGVYPLNFLYALDNIEGYERWKEKVIGHPVFGRLINHTWFARTETASLLFRFVYNSVQHYNTEVRHHNAVASGCSSLYMSQDIELILLFGSDSTNLVVPLLGSVGEGKIEFNESFRLPVTLLRDMSVKGGDGDAFKKNCLQLNLYEPRKHKTVKGQLLGQPS</sequence>
<dbReference type="SUPFAM" id="SSF56112">
    <property type="entry name" value="Protein kinase-like (PK-like)"/>
    <property type="match status" value="1"/>
</dbReference>
<reference evidence="1" key="1">
    <citation type="journal article" date="2023" name="Science">
        <title>Elucidation of the pathway for biosynthesis of saponin adjuvants from the soapbark tree.</title>
        <authorList>
            <person name="Reed J."/>
            <person name="Orme A."/>
            <person name="El-Demerdash A."/>
            <person name="Owen C."/>
            <person name="Martin L.B.B."/>
            <person name="Misra R.C."/>
            <person name="Kikuchi S."/>
            <person name="Rejzek M."/>
            <person name="Martin A.C."/>
            <person name="Harkess A."/>
            <person name="Leebens-Mack J."/>
            <person name="Louveau T."/>
            <person name="Stephenson M.J."/>
            <person name="Osbourn A."/>
        </authorList>
    </citation>
    <scope>NUCLEOTIDE SEQUENCE</scope>
    <source>
        <strain evidence="1">S10</strain>
    </source>
</reference>
<dbReference type="InterPro" id="IPR011009">
    <property type="entry name" value="Kinase-like_dom_sf"/>
</dbReference>
<evidence type="ECO:0000313" key="1">
    <source>
        <dbReference type="EMBL" id="KAJ7970630.1"/>
    </source>
</evidence>
<keyword evidence="2" id="KW-1185">Reference proteome</keyword>
<protein>
    <submittedName>
        <fullName evidence="1">EEIG1/EHBP1 N-terminal domain containing protein</fullName>
    </submittedName>
</protein>
<accession>A0AAD7M8P8</accession>
<dbReference type="Proteomes" id="UP001163823">
    <property type="component" value="Chromosome 4"/>
</dbReference>
<dbReference type="EMBL" id="JARAOO010000004">
    <property type="protein sequence ID" value="KAJ7970630.1"/>
    <property type="molecule type" value="Genomic_DNA"/>
</dbReference>
<proteinExistence type="predicted"/>
<dbReference type="Gene3D" id="1.10.510.10">
    <property type="entry name" value="Transferase(Phosphotransferase) domain 1"/>
    <property type="match status" value="1"/>
</dbReference>
<name>A0AAD7M8P8_QUISA</name>
<evidence type="ECO:0000313" key="2">
    <source>
        <dbReference type="Proteomes" id="UP001163823"/>
    </source>
</evidence>